<reference evidence="1" key="1">
    <citation type="submission" date="2014-09" db="EMBL/GenBank/DDBJ databases">
        <authorList>
            <person name="Magalhaes I.L.F."/>
            <person name="Oliveira U."/>
            <person name="Santos F.R."/>
            <person name="Vidigal T.H.D.A."/>
            <person name="Brescovit A.D."/>
            <person name="Santos A.J."/>
        </authorList>
    </citation>
    <scope>NUCLEOTIDE SEQUENCE</scope>
    <source>
        <tissue evidence="1">Shoot tissue taken approximately 20 cm above the soil surface</tissue>
    </source>
</reference>
<reference evidence="1" key="2">
    <citation type="journal article" date="2015" name="Data Brief">
        <title>Shoot transcriptome of the giant reed, Arundo donax.</title>
        <authorList>
            <person name="Barrero R.A."/>
            <person name="Guerrero F.D."/>
            <person name="Moolhuijzen P."/>
            <person name="Goolsby J.A."/>
            <person name="Tidwell J."/>
            <person name="Bellgard S.E."/>
            <person name="Bellgard M.I."/>
        </authorList>
    </citation>
    <scope>NUCLEOTIDE SEQUENCE</scope>
    <source>
        <tissue evidence="1">Shoot tissue taken approximately 20 cm above the soil surface</tissue>
    </source>
</reference>
<sequence>MAAVEVMAPSDLICSSKLDPHLIQNLSSIS</sequence>
<organism evidence="1">
    <name type="scientific">Arundo donax</name>
    <name type="common">Giant reed</name>
    <name type="synonym">Donax arundinaceus</name>
    <dbReference type="NCBI Taxonomy" id="35708"/>
    <lineage>
        <taxon>Eukaryota</taxon>
        <taxon>Viridiplantae</taxon>
        <taxon>Streptophyta</taxon>
        <taxon>Embryophyta</taxon>
        <taxon>Tracheophyta</taxon>
        <taxon>Spermatophyta</taxon>
        <taxon>Magnoliopsida</taxon>
        <taxon>Liliopsida</taxon>
        <taxon>Poales</taxon>
        <taxon>Poaceae</taxon>
        <taxon>PACMAD clade</taxon>
        <taxon>Arundinoideae</taxon>
        <taxon>Arundineae</taxon>
        <taxon>Arundo</taxon>
    </lineage>
</organism>
<name>A0A0A9FEV4_ARUDO</name>
<dbReference type="EMBL" id="GBRH01188132">
    <property type="protein sequence ID" value="JAE09764.1"/>
    <property type="molecule type" value="Transcribed_RNA"/>
</dbReference>
<proteinExistence type="predicted"/>
<dbReference type="AlphaFoldDB" id="A0A0A9FEV4"/>
<protein>
    <submittedName>
        <fullName evidence="1">Uncharacterized protein</fullName>
    </submittedName>
</protein>
<evidence type="ECO:0000313" key="1">
    <source>
        <dbReference type="EMBL" id="JAE09764.1"/>
    </source>
</evidence>
<accession>A0A0A9FEV4</accession>